<name>A0A9C6DSR2_9MUSC</name>
<feature type="compositionally biased region" description="Polar residues" evidence="5">
    <location>
        <begin position="1906"/>
        <end position="1919"/>
    </location>
</feature>
<feature type="compositionally biased region" description="Low complexity" evidence="5">
    <location>
        <begin position="1532"/>
        <end position="1544"/>
    </location>
</feature>
<feature type="compositionally biased region" description="Polar residues" evidence="5">
    <location>
        <begin position="1993"/>
        <end position="2017"/>
    </location>
</feature>
<dbReference type="Gene3D" id="1.20.5.430">
    <property type="match status" value="1"/>
</dbReference>
<feature type="compositionally biased region" description="Polar residues" evidence="5">
    <location>
        <begin position="2120"/>
        <end position="2130"/>
    </location>
</feature>
<feature type="compositionally biased region" description="Low complexity" evidence="5">
    <location>
        <begin position="1940"/>
        <end position="1952"/>
    </location>
</feature>
<feature type="compositionally biased region" description="Low complexity" evidence="5">
    <location>
        <begin position="2038"/>
        <end position="2049"/>
    </location>
</feature>
<feature type="region of interest" description="Disordered" evidence="5">
    <location>
        <begin position="1462"/>
        <end position="1568"/>
    </location>
</feature>
<dbReference type="InterPro" id="IPR017884">
    <property type="entry name" value="SANT_dom"/>
</dbReference>
<feature type="compositionally biased region" description="Low complexity" evidence="5">
    <location>
        <begin position="2396"/>
        <end position="2407"/>
    </location>
</feature>
<dbReference type="Proteomes" id="UP000092443">
    <property type="component" value="Unplaced"/>
</dbReference>
<reference evidence="8" key="1">
    <citation type="submission" date="2025-08" db="UniProtKB">
        <authorList>
            <consortium name="RefSeq"/>
        </authorList>
    </citation>
    <scope>IDENTIFICATION</scope>
    <source>
        <tissue evidence="8">Whole body pupa</tissue>
    </source>
</reference>
<feature type="region of interest" description="Disordered" evidence="5">
    <location>
        <begin position="2318"/>
        <end position="2425"/>
    </location>
</feature>
<feature type="region of interest" description="Disordered" evidence="5">
    <location>
        <begin position="2633"/>
        <end position="2671"/>
    </location>
</feature>
<feature type="region of interest" description="Disordered" evidence="5">
    <location>
        <begin position="251"/>
        <end position="354"/>
    </location>
</feature>
<feature type="compositionally biased region" description="Low complexity" evidence="5">
    <location>
        <begin position="336"/>
        <end position="346"/>
    </location>
</feature>
<dbReference type="SUPFAM" id="SSF81995">
    <property type="entry name" value="beta-sandwich domain of Sec23/24"/>
    <property type="match status" value="1"/>
</dbReference>
<evidence type="ECO:0000313" key="7">
    <source>
        <dbReference type="Proteomes" id="UP000092443"/>
    </source>
</evidence>
<feature type="region of interest" description="Disordered" evidence="5">
    <location>
        <begin position="2765"/>
        <end position="2831"/>
    </location>
</feature>
<feature type="region of interest" description="Disordered" evidence="5">
    <location>
        <begin position="2702"/>
        <end position="2731"/>
    </location>
</feature>
<feature type="region of interest" description="Disordered" evidence="5">
    <location>
        <begin position="1394"/>
        <end position="1445"/>
    </location>
</feature>
<comment type="subcellular location">
    <subcellularLocation>
        <location evidence="1">Nucleus</location>
    </subcellularLocation>
</comment>
<gene>
    <name evidence="8" type="primary">LOC119637603</name>
</gene>
<feature type="compositionally biased region" description="Basic and acidic residues" evidence="5">
    <location>
        <begin position="2765"/>
        <end position="2794"/>
    </location>
</feature>
<feature type="compositionally biased region" description="Low complexity" evidence="5">
    <location>
        <begin position="1892"/>
        <end position="1905"/>
    </location>
</feature>
<feature type="compositionally biased region" description="Low complexity" evidence="5">
    <location>
        <begin position="2911"/>
        <end position="2920"/>
    </location>
</feature>
<feature type="region of interest" description="Disordered" evidence="5">
    <location>
        <begin position="1989"/>
        <end position="2075"/>
    </location>
</feature>
<feature type="region of interest" description="Disordered" evidence="5">
    <location>
        <begin position="2093"/>
        <end position="2202"/>
    </location>
</feature>
<dbReference type="PANTHER" id="PTHR13992:SF39">
    <property type="entry name" value="SMRTER, ISOFORM G"/>
    <property type="match status" value="1"/>
</dbReference>
<dbReference type="RefSeq" id="XP_037889698.1">
    <property type="nucleotide sequence ID" value="XM_038033770.1"/>
</dbReference>
<dbReference type="PANTHER" id="PTHR13992">
    <property type="entry name" value="NUCLEAR RECEPTOR CO-REPRESSOR RELATED NCOR"/>
    <property type="match status" value="1"/>
</dbReference>
<evidence type="ECO:0000259" key="6">
    <source>
        <dbReference type="PROSITE" id="PS51293"/>
    </source>
</evidence>
<feature type="region of interest" description="Disordered" evidence="5">
    <location>
        <begin position="1140"/>
        <end position="1162"/>
    </location>
</feature>
<feature type="coiled-coil region" evidence="4">
    <location>
        <begin position="453"/>
        <end position="503"/>
    </location>
</feature>
<feature type="compositionally biased region" description="Low complexity" evidence="5">
    <location>
        <begin position="2641"/>
        <end position="2658"/>
    </location>
</feature>
<dbReference type="InterPro" id="IPR031557">
    <property type="entry name" value="N-CoR_GPS2_interact"/>
</dbReference>
<feature type="region of interest" description="Disordered" evidence="5">
    <location>
        <begin position="801"/>
        <end position="830"/>
    </location>
</feature>
<organism evidence="7 8">
    <name type="scientific">Glossina fuscipes</name>
    <dbReference type="NCBI Taxonomy" id="7396"/>
    <lineage>
        <taxon>Eukaryota</taxon>
        <taxon>Metazoa</taxon>
        <taxon>Ecdysozoa</taxon>
        <taxon>Arthropoda</taxon>
        <taxon>Hexapoda</taxon>
        <taxon>Insecta</taxon>
        <taxon>Pterygota</taxon>
        <taxon>Neoptera</taxon>
        <taxon>Endopterygota</taxon>
        <taxon>Diptera</taxon>
        <taxon>Brachycera</taxon>
        <taxon>Muscomorpha</taxon>
        <taxon>Hippoboscoidea</taxon>
        <taxon>Glossinidae</taxon>
        <taxon>Glossina</taxon>
    </lineage>
</organism>
<feature type="region of interest" description="Disordered" evidence="5">
    <location>
        <begin position="2899"/>
        <end position="2937"/>
    </location>
</feature>
<comment type="similarity">
    <text evidence="2">Belongs to the N-CoR nuclear receptor corepressors family.</text>
</comment>
<feature type="compositionally biased region" description="Polar residues" evidence="5">
    <location>
        <begin position="164"/>
        <end position="179"/>
    </location>
</feature>
<feature type="compositionally biased region" description="Polar residues" evidence="5">
    <location>
        <begin position="274"/>
        <end position="284"/>
    </location>
</feature>
<feature type="region of interest" description="Disordered" evidence="5">
    <location>
        <begin position="1176"/>
        <end position="1209"/>
    </location>
</feature>
<feature type="region of interest" description="Disordered" evidence="5">
    <location>
        <begin position="1611"/>
        <end position="1636"/>
    </location>
</feature>
<feature type="region of interest" description="Disordered" evidence="5">
    <location>
        <begin position="2221"/>
        <end position="2253"/>
    </location>
</feature>
<evidence type="ECO:0000256" key="1">
    <source>
        <dbReference type="ARBA" id="ARBA00004123"/>
    </source>
</evidence>
<dbReference type="Pfam" id="PF15784">
    <property type="entry name" value="GPS2_interact"/>
    <property type="match status" value="1"/>
</dbReference>
<sequence length="2937" mass="318005">MQQQQQQQQQHLHQQQMQQHHHHHQQLHQQQQHHHQQQQQQQQSSRSAASPLSPPRPGPGSAAAANTYAKFADVNPVREAPQRFILQSAYSIGPGAQYRESPYTRIPPMPPVQDYHRVAAAALAAANSAPGSGGVVQMPATSNVNISAPHGIEALHFAHPSPGHQASSSGGAQLLNNAPSGGAAVSNANSPHNTSNVPPAGNSNSCVTSSIMTAGGKRILLNTTHRQQPPYSNEYLKNVAVPVTATVSVNRHGQTQAPPDPGGQPPYKKMRLSDANNSATNNLPPHQVTNVQSSTPQQQQQRQPSPVTAQTPNVVRTSGHGHGQILPPHTHLSALPPSHIPQHQQHVPPPPQSVTMQQLKVETQSLHMPVVVTPPVNRVAASVPISSVINVAAATTATTNSPSISVSVTTTINSTSSSTEAYHPQVEAISPTLPIDSAEERGRTAKEDLLMQIQKVDTEITSADNALDALRTKEKNLMDVAAAAKQQKEMAAAAKKQAETEAETDAQNFWRSQTLAQKIYLANQKTAAAQHSILDNCGERYLLPLYNQPLDVDHLTIVIQRHQTIIKMPLLDHLRKIKNERWIHHTKLVETYAQLSTEWQKRVDKAEGSAKRKTRESKNREFFEKVFTELRKQREDKERFNRVGSRIKSEADYEEIMDGLQEQAMEVRKMRSYAIIPPLMFNTYQRRCLYHNENGAVKDMVAVHKERAVLNVWTAGEKEIFKEKFLQHPKNFGAIAASLDRKSAQDCVRYYYLSKKTENYKQLLRKSRQRTRASKTLQKTQQQPTQCIIDSLTTGVTTRLQREQQQKTGGRSAAAERERERAERAAEREKTVEKAVTETTKAVTTTTIKTIKIEAVSVTTVTSATTVSSNIETPATMSADDLFAAAADTSQISNGGKNVSMPNSSNITTPTCMSADKSQAEKLSTAIELHNGTNLTEQENNTKVSSTECMSNGSNKAKFENKVPDNYDNKKSTNALSVSPEKSKEKISVASSGATTSVNSNTVAPQKTNANIDSAILPSSASLISQMTTASLTSLNNIVHPAASMPNGIKTSYAGTIPTQTGSAVASTMASPSKPPLINAVSDEIKRETSNTGNEHKATNINAESVVAEDTNNKLSVVSTPTTSTSAGNFLGQKLKAAQVESVNDPGNDCNSDVSESKRKRLDSVSTVASSAIASSQQMLSVSSSSNSDGSNNNNNGNSSSVSSTKNFPTSSVNSSVSAILMTTSNTNVNFTASVTTESATSTTFTGNMCSSIVTSNITLFSNNDGNAIDGKDKLATCFICKADNCLRTRPLKRGRGQQYDILDETIPTGARVCNTCQCKSVRARCPNCPLPTCPNPKDRAKRLRNIPARLYDLGAEVRDPIIKEFQIPLQATRCCSACLMRIRRKLDPHINLTDEERHTDGDESDVSTSSCDERDASGSDTASVESPKNRQRHNTLIKDTVPKPSQMVSVTPVVSLVSGTPSLPDTIATPTGNSTSNVAITKSDERLLPPLGHAPKKQKTSEEYDSSATETADEENENSPANRHSPKVILNSSNTNAAVVNAGSGLGPPPVSTNGPMSTPIQSQRHDVTSGDLQDFLYTVIERSLKQKGPPPSKMPSQSTTISVTKPLQLSAESGRSNSDAISSSSSNNSNSNNDVTIVREYRNDGSIKPQQQAHGQPLLSSTVTTNNSMQNINIRQPQQQTPTLRTNVSVSGGQLENLATLSVVNSYVPSQHLQPTSHNIMHHQQHDIKATITPMIKSGKTPTPPHVPPPETIIYASTQLSRNNEPEPQTLDLSIKKPSRDGNSPHTSSSGSSVSLSCSAVEPVTSRHQQMASNGSGKHVNNVAAIYRGSESTQLIGAPPNHTFLYHTHSTSVGVGKVPPPGSLYVSQVPVPMSITQTSGGSATNNGNRGQSTQTQSPQGQTSHLQLTAQHGKNISGANKIPSKLSPQIIHPPPPPSHSQAPSPSQPQQQLLVGPKGSITHGTPVNNATQQIIVHPAQTGATLSPKFDNLLRQTPPSSNSIGAESNKVGSITQGTPIHLPTHHMDNKRAYEYSFKSSQRQSPAQQQQQPPPQASQQNAYAVGPYSRPPYTVEQPSPVLSTRQIVMHDYITSQQMQGQQQRSIPRSGSASSASVGNSGKESPSSRNSGSGLVYYDKERGRTEYSSRASPADHANSTPSPHRTPPPPRQGVIQRHNTGGSKPPSPAAPPQSRMHVVMPHNYPPAGHDAFSSFVDVAVQQPQLPVPSPKDEKLSSTSATAPSPSASTQQQPLPSHHDAIRYQMNRDHMAALQLQHHHQQHAAAAAVVAQQQQAVVAAQQQQYRQHHAANAVDMQRRLEQAKRDQRMHNAALERDRDLQQKRQERERIERMHVERLDREREQREREREQRERNRERREQELAAEDRERDGRRMERIYAGNATTSAATGSQHYIRGPPSEAGPPRSISDRERDLYHRTHPGQPPSEGTLSAQTLIDAIIKHQISQGSSEPGAISISRDLTRSSFQYNSRDIGPSRQHASNATLASLAAAENNGKSSSPNIINIDLDNDRAVGSSSTPTGNQHEPSPSPSSRGGRSSSGSSLSTNSQVASSSQQPPQMRTKNITFGELTDTIISNDYGPNPVHLRGPLPSNFIPYMQDPQNIVTPDRWKFNRRVQKEVEAAAKGSTNSQPTSSSNSAANPSSMGGRSNTPGDERNIIRMPQAVSPRKYMQDFMIQQAAAAHDYHYQQHGPPTANSHGSSTMRLAGGPYDTNSNVQTTSGVGPTGSSVVQNHAFDTMKYVQNRIVEVMRTEDDHRASSGGANDDRHNDHRNKEQHEPLARKTPNQYEERDNGRRSSSSGNDSAHSQTSITSSYQPSPVTTFAATTYAYPYSALNVPSSVASLQAPQQINLNTTHQMPPTSISSSQKQLNHVLAGGSDGGANTTVNTASSSGANLQTSMTTSSTTTEPKPLLSAQYEALSDED</sequence>
<feature type="region of interest" description="Disordered" evidence="5">
    <location>
        <begin position="1762"/>
        <end position="1819"/>
    </location>
</feature>
<feature type="region of interest" description="Disordered" evidence="5">
    <location>
        <begin position="2506"/>
        <end position="2575"/>
    </location>
</feature>
<feature type="compositionally biased region" description="Basic and acidic residues" evidence="5">
    <location>
        <begin position="2318"/>
        <end position="2393"/>
    </location>
</feature>
<evidence type="ECO:0000256" key="2">
    <source>
        <dbReference type="ARBA" id="ARBA00010097"/>
    </source>
</evidence>
<dbReference type="FunFam" id="1.10.10.60:FF:000026">
    <property type="entry name" value="Nuclear receptor corepressor 2 isoform 1"/>
    <property type="match status" value="1"/>
</dbReference>
<feature type="compositionally biased region" description="Polar residues" evidence="5">
    <location>
        <begin position="186"/>
        <end position="203"/>
    </location>
</feature>
<feature type="compositionally biased region" description="Low complexity" evidence="5">
    <location>
        <begin position="287"/>
        <end position="310"/>
    </location>
</feature>
<dbReference type="GO" id="GO:0000785">
    <property type="term" value="C:chromatin"/>
    <property type="evidence" value="ECO:0007669"/>
    <property type="project" value="TreeGrafter"/>
</dbReference>
<feature type="compositionally biased region" description="Polar residues" evidence="5">
    <location>
        <begin position="2708"/>
        <end position="2717"/>
    </location>
</feature>
<dbReference type="SUPFAM" id="SSF46689">
    <property type="entry name" value="Homeodomain-like"/>
    <property type="match status" value="1"/>
</dbReference>
<keyword evidence="3 4" id="KW-0175">Coiled coil</keyword>
<evidence type="ECO:0000313" key="8">
    <source>
        <dbReference type="RefSeq" id="XP_037889698.1"/>
    </source>
</evidence>
<feature type="compositionally biased region" description="Low complexity" evidence="5">
    <location>
        <begin position="2545"/>
        <end position="2573"/>
    </location>
</feature>
<proteinExistence type="inferred from homology"/>
<feature type="region of interest" description="Disordered" evidence="5">
    <location>
        <begin position="1585"/>
        <end position="1604"/>
    </location>
</feature>
<feature type="compositionally biased region" description="Low complexity" evidence="5">
    <location>
        <begin position="2094"/>
        <end position="2119"/>
    </location>
</feature>
<feature type="compositionally biased region" description="Low complexity" evidence="5">
    <location>
        <begin position="1176"/>
        <end position="1204"/>
    </location>
</feature>
<dbReference type="CDD" id="cd00167">
    <property type="entry name" value="SANT"/>
    <property type="match status" value="1"/>
</dbReference>
<feature type="compositionally biased region" description="Polar residues" evidence="5">
    <location>
        <begin position="1808"/>
        <end position="1818"/>
    </location>
</feature>
<dbReference type="PROSITE" id="PS51293">
    <property type="entry name" value="SANT"/>
    <property type="match status" value="1"/>
</dbReference>
<feature type="compositionally biased region" description="Low complexity" evidence="5">
    <location>
        <begin position="1786"/>
        <end position="1801"/>
    </location>
</feature>
<protein>
    <submittedName>
        <fullName evidence="8">Uncharacterized protein LOC119637603 isoform X3</fullName>
    </submittedName>
</protein>
<feature type="compositionally biased region" description="Polar residues" evidence="5">
    <location>
        <begin position="1462"/>
        <end position="1481"/>
    </location>
</feature>
<feature type="compositionally biased region" description="Polar residues" evidence="5">
    <location>
        <begin position="2899"/>
        <end position="2910"/>
    </location>
</feature>
<dbReference type="GO" id="GO:0006357">
    <property type="term" value="P:regulation of transcription by RNA polymerase II"/>
    <property type="evidence" value="ECO:0007669"/>
    <property type="project" value="TreeGrafter"/>
</dbReference>
<feature type="region of interest" description="Disordered" evidence="5">
    <location>
        <begin position="964"/>
        <end position="990"/>
    </location>
</feature>
<dbReference type="InterPro" id="IPR001005">
    <property type="entry name" value="SANT/Myb"/>
</dbReference>
<feature type="compositionally biased region" description="Low complexity" evidence="5">
    <location>
        <begin position="1"/>
        <end position="18"/>
    </location>
</feature>
<feature type="compositionally biased region" description="Low complexity" evidence="5">
    <location>
        <begin position="2233"/>
        <end position="2250"/>
    </location>
</feature>
<dbReference type="GO" id="GO:0005654">
    <property type="term" value="C:nucleoplasm"/>
    <property type="evidence" value="ECO:0007669"/>
    <property type="project" value="UniProtKB-ARBA"/>
</dbReference>
<feature type="compositionally biased region" description="Basic and acidic residues" evidence="5">
    <location>
        <begin position="814"/>
        <end position="830"/>
    </location>
</feature>
<dbReference type="GO" id="GO:0032991">
    <property type="term" value="C:protein-containing complex"/>
    <property type="evidence" value="ECO:0007669"/>
    <property type="project" value="UniProtKB-ARBA"/>
</dbReference>
<feature type="region of interest" description="Disordered" evidence="5">
    <location>
        <begin position="158"/>
        <end position="203"/>
    </location>
</feature>
<feature type="compositionally biased region" description="Basic and acidic residues" evidence="5">
    <location>
        <begin position="2135"/>
        <end position="2144"/>
    </location>
</feature>
<dbReference type="Gene3D" id="1.10.10.60">
    <property type="entry name" value="Homeodomain-like"/>
    <property type="match status" value="1"/>
</dbReference>
<feature type="compositionally biased region" description="Low complexity" evidence="5">
    <location>
        <begin position="1618"/>
        <end position="1635"/>
    </location>
</feature>
<feature type="region of interest" description="Disordered" evidence="5">
    <location>
        <begin position="1"/>
        <end position="63"/>
    </location>
</feature>
<feature type="region of interest" description="Disordered" evidence="5">
    <location>
        <begin position="1877"/>
        <end position="1966"/>
    </location>
</feature>
<evidence type="ECO:0000256" key="5">
    <source>
        <dbReference type="SAM" id="MobiDB-lite"/>
    </source>
</evidence>
<feature type="compositionally biased region" description="Polar residues" evidence="5">
    <location>
        <begin position="2529"/>
        <end position="2540"/>
    </location>
</feature>
<dbReference type="InterPro" id="IPR009057">
    <property type="entry name" value="Homeodomain-like_sf"/>
</dbReference>
<feature type="compositionally biased region" description="Polar residues" evidence="5">
    <location>
        <begin position="1553"/>
        <end position="1564"/>
    </location>
</feature>
<feature type="compositionally biased region" description="Low complexity" evidence="5">
    <location>
        <begin position="37"/>
        <end position="51"/>
    </location>
</feature>
<dbReference type="InterPro" id="IPR051571">
    <property type="entry name" value="N-CoR_corepressor"/>
</dbReference>
<feature type="compositionally biased region" description="Basic residues" evidence="5">
    <location>
        <begin position="19"/>
        <end position="36"/>
    </location>
</feature>
<accession>A0A9C6DSR2</accession>
<feature type="compositionally biased region" description="Polar residues" evidence="5">
    <location>
        <begin position="1877"/>
        <end position="1891"/>
    </location>
</feature>
<dbReference type="GeneID" id="119637603"/>
<dbReference type="SMART" id="SM00717">
    <property type="entry name" value="SANT"/>
    <property type="match status" value="1"/>
</dbReference>
<feature type="domain" description="SANT" evidence="6">
    <location>
        <begin position="708"/>
        <end position="759"/>
    </location>
</feature>
<evidence type="ECO:0000256" key="4">
    <source>
        <dbReference type="SAM" id="Coils"/>
    </source>
</evidence>
<feature type="compositionally biased region" description="Polar residues" evidence="5">
    <location>
        <begin position="2818"/>
        <end position="2831"/>
    </location>
</feature>
<evidence type="ECO:0000256" key="3">
    <source>
        <dbReference type="ARBA" id="ARBA00023054"/>
    </source>
</evidence>
<keyword evidence="7" id="KW-1185">Reference proteome</keyword>